<gene>
    <name evidence="2" type="ORF">T472_0219790</name>
</gene>
<name>V7HZ55_9CLOT</name>
<sequence>MLFQMIRKMKMSQIYILYLQKISFCVTLIILLVLKGKMEE</sequence>
<dbReference type="EMBL" id="AXUN02000241">
    <property type="protein sequence ID" value="ETA78908.1"/>
    <property type="molecule type" value="Genomic_DNA"/>
</dbReference>
<evidence type="ECO:0000313" key="3">
    <source>
        <dbReference type="Proteomes" id="UP000017747"/>
    </source>
</evidence>
<comment type="caution">
    <text evidence="2">The sequence shown here is derived from an EMBL/GenBank/DDBJ whole genome shotgun (WGS) entry which is preliminary data.</text>
</comment>
<dbReference type="Proteomes" id="UP000017747">
    <property type="component" value="Unassembled WGS sequence"/>
</dbReference>
<accession>V7HZ55</accession>
<protein>
    <submittedName>
        <fullName evidence="2">Uncharacterized protein</fullName>
    </submittedName>
</protein>
<evidence type="ECO:0000256" key="1">
    <source>
        <dbReference type="SAM" id="Phobius"/>
    </source>
</evidence>
<keyword evidence="1" id="KW-0812">Transmembrane</keyword>
<proteinExistence type="predicted"/>
<dbReference type="AlphaFoldDB" id="V7HZ55"/>
<organism evidence="2 3">
    <name type="scientific">Youngiibacter fragilis 232.1</name>
    <dbReference type="NCBI Taxonomy" id="994573"/>
    <lineage>
        <taxon>Bacteria</taxon>
        <taxon>Bacillati</taxon>
        <taxon>Bacillota</taxon>
        <taxon>Clostridia</taxon>
        <taxon>Eubacteriales</taxon>
        <taxon>Clostridiaceae</taxon>
        <taxon>Youngiibacter</taxon>
    </lineage>
</organism>
<dbReference type="STRING" id="994573.T472_0219790"/>
<evidence type="ECO:0000313" key="2">
    <source>
        <dbReference type="EMBL" id="ETA78908.1"/>
    </source>
</evidence>
<keyword evidence="1" id="KW-1133">Transmembrane helix</keyword>
<keyword evidence="3" id="KW-1185">Reference proteome</keyword>
<feature type="transmembrane region" description="Helical" evidence="1">
    <location>
        <begin position="12"/>
        <end position="34"/>
    </location>
</feature>
<keyword evidence="1" id="KW-0472">Membrane</keyword>
<reference evidence="2 3" key="1">
    <citation type="journal article" date="2014" name="Genome Announc.">
        <title>Genome Sequence of Youngiibacter fragilis, the Type Strain of the Genus Youngiibacter.</title>
        <authorList>
            <person name="Wawrik C.B."/>
            <person name="Callaghan A.V."/>
            <person name="Stamps B.W."/>
            <person name="Wawrik B."/>
        </authorList>
    </citation>
    <scope>NUCLEOTIDE SEQUENCE [LARGE SCALE GENOMIC DNA]</scope>
    <source>
        <strain evidence="2 3">232.1</strain>
    </source>
</reference>